<dbReference type="InterPro" id="IPR052336">
    <property type="entry name" value="MlaD_Phospholipid_Transporter"/>
</dbReference>
<name>A0A1A0MSV1_MYCMU</name>
<evidence type="ECO:0000259" key="1">
    <source>
        <dbReference type="Pfam" id="PF02470"/>
    </source>
</evidence>
<gene>
    <name evidence="3" type="ORF">A5642_16765</name>
</gene>
<dbReference type="PANTHER" id="PTHR33371:SF19">
    <property type="entry name" value="MCE-FAMILY PROTEIN MCE4A"/>
    <property type="match status" value="1"/>
</dbReference>
<sequence length="395" mass="41075">MSRDSVRLLTGCAAMGLAAALVVGAVVLFRGGATSTASVTVLSPRVGLIMNPDAKVKLHGAQVGKVAAIENRPDGSAAIRLAMNPDYLQLIPADTRVQIVSSTVFGAKYVDLVPPAEPSAQSLHAGQVLDAGHVTVEINTVFEHLVDVLSQIQPEKLNETLGAMAQALGGRGDKLGQTLVDFDAMLAKIDPSLPAMSQEIAMAPKVLSAYADAGPDLVDAARNAAQLSDTIVERQQDLDTVLLSAIGLADIGNDVVGTNSNAIVDAMHLLVPTTNLTNQYNQALTCALKGMEPLAMGPPQPLPGIMLLDSFLLGTERYRYPGNLPKVAASGGPQCMGLPNVGFGERPPFVVTDIDANPAQYGNQGILLNSDALKQALFGPLDGPPRNTAQTGQPG</sequence>
<dbReference type="InterPro" id="IPR024516">
    <property type="entry name" value="Mce_C"/>
</dbReference>
<dbReference type="InterPro" id="IPR005693">
    <property type="entry name" value="Mce"/>
</dbReference>
<feature type="domain" description="Mce/MlaD" evidence="1">
    <location>
        <begin position="38"/>
        <end position="115"/>
    </location>
</feature>
<protein>
    <submittedName>
        <fullName evidence="3">MCE-family protein</fullName>
    </submittedName>
</protein>
<dbReference type="GO" id="GO:0051701">
    <property type="term" value="P:biological process involved in interaction with host"/>
    <property type="evidence" value="ECO:0007669"/>
    <property type="project" value="TreeGrafter"/>
</dbReference>
<dbReference type="Pfam" id="PF11887">
    <property type="entry name" value="Mce4_CUP1"/>
    <property type="match status" value="1"/>
</dbReference>
<dbReference type="InterPro" id="IPR003399">
    <property type="entry name" value="Mce/MlaD"/>
</dbReference>
<dbReference type="AlphaFoldDB" id="A0A1A0MSV1"/>
<feature type="domain" description="Mammalian cell entry C-terminal" evidence="2">
    <location>
        <begin position="119"/>
        <end position="333"/>
    </location>
</feature>
<evidence type="ECO:0000313" key="4">
    <source>
        <dbReference type="Proteomes" id="UP000093962"/>
    </source>
</evidence>
<proteinExistence type="predicted"/>
<dbReference type="RefSeq" id="WP_064858440.1">
    <property type="nucleotide sequence ID" value="NZ_LZSF01000106.1"/>
</dbReference>
<dbReference type="OrthoDB" id="3460188at2"/>
<evidence type="ECO:0000259" key="2">
    <source>
        <dbReference type="Pfam" id="PF11887"/>
    </source>
</evidence>
<dbReference type="Proteomes" id="UP000093962">
    <property type="component" value="Unassembled WGS sequence"/>
</dbReference>
<dbReference type="EMBL" id="LZSF01000106">
    <property type="protein sequence ID" value="OBA88475.1"/>
    <property type="molecule type" value="Genomic_DNA"/>
</dbReference>
<organism evidence="3 4">
    <name type="scientific">Mycolicibacterium mucogenicum</name>
    <name type="common">Mycobacterium mucogenicum</name>
    <dbReference type="NCBI Taxonomy" id="56689"/>
    <lineage>
        <taxon>Bacteria</taxon>
        <taxon>Bacillati</taxon>
        <taxon>Actinomycetota</taxon>
        <taxon>Actinomycetes</taxon>
        <taxon>Mycobacteriales</taxon>
        <taxon>Mycobacteriaceae</taxon>
        <taxon>Mycolicibacterium</taxon>
    </lineage>
</organism>
<dbReference type="NCBIfam" id="TIGR00996">
    <property type="entry name" value="Mtu_fam_mce"/>
    <property type="match status" value="1"/>
</dbReference>
<accession>A0A1A0MSV1</accession>
<dbReference type="PANTHER" id="PTHR33371">
    <property type="entry name" value="INTERMEMBRANE PHOSPHOLIPID TRANSPORT SYSTEM BINDING PROTEIN MLAD-RELATED"/>
    <property type="match status" value="1"/>
</dbReference>
<dbReference type="GO" id="GO:0005576">
    <property type="term" value="C:extracellular region"/>
    <property type="evidence" value="ECO:0007669"/>
    <property type="project" value="TreeGrafter"/>
</dbReference>
<evidence type="ECO:0000313" key="3">
    <source>
        <dbReference type="EMBL" id="OBA88475.1"/>
    </source>
</evidence>
<reference evidence="3 4" key="1">
    <citation type="submission" date="2016-06" db="EMBL/GenBank/DDBJ databases">
        <authorList>
            <person name="Kjaerup R.B."/>
            <person name="Dalgaard T.S."/>
            <person name="Juul-Madsen H.R."/>
        </authorList>
    </citation>
    <scope>NUCLEOTIDE SEQUENCE [LARGE SCALE GENOMIC DNA]</scope>
    <source>
        <strain evidence="3 4">1199456.5</strain>
    </source>
</reference>
<dbReference type="Pfam" id="PF02470">
    <property type="entry name" value="MlaD"/>
    <property type="match status" value="1"/>
</dbReference>
<comment type="caution">
    <text evidence="3">The sequence shown here is derived from an EMBL/GenBank/DDBJ whole genome shotgun (WGS) entry which is preliminary data.</text>
</comment>